<dbReference type="InterPro" id="IPR017871">
    <property type="entry name" value="ABC_transporter-like_CS"/>
</dbReference>
<protein>
    <recommendedName>
        <fullName evidence="16">ABC transporter B family member 15</fullName>
    </recommendedName>
</protein>
<dbReference type="AlphaFoldDB" id="A0A6A3BKQ2"/>
<evidence type="ECO:0000256" key="4">
    <source>
        <dbReference type="ARBA" id="ARBA00022692"/>
    </source>
</evidence>
<dbReference type="InterPro" id="IPR011527">
    <property type="entry name" value="ABC1_TM_dom"/>
</dbReference>
<dbReference type="EMBL" id="VEPZ02000831">
    <property type="protein sequence ID" value="KAE8717153.1"/>
    <property type="molecule type" value="Genomic_DNA"/>
</dbReference>
<evidence type="ECO:0000256" key="9">
    <source>
        <dbReference type="ARBA" id="ARBA00023136"/>
    </source>
</evidence>
<keyword evidence="4 11" id="KW-0812">Transmembrane</keyword>
<dbReference type="PROSITE" id="PS00211">
    <property type="entry name" value="ABC_TRANSPORTER_1"/>
    <property type="match status" value="1"/>
</dbReference>
<feature type="transmembrane region" description="Helical" evidence="11">
    <location>
        <begin position="161"/>
        <end position="180"/>
    </location>
</feature>
<dbReference type="PANTHER" id="PTHR45136:SF2">
    <property type="entry name" value="ABC TRANSPORTER DOMAIN-CONTAINING PROTEIN"/>
    <property type="match status" value="1"/>
</dbReference>
<sequence length="864" mass="94521">MADDEKSIKEAESNRVRKKNGSIRSMFVHADGVDKWLMAAGFIGAVADGSVVPLVVLLVVFTACGGLVGCFLEGVCWTRTSERQATRMRSRYLKAVLRQDVGYFDVNVTSSAEIITGIANDTLITQEVISSKIPYLIARGATFIGTYMVAFLILWRLALVIFPFVLMLVIPGLIYGKILLSLARKSRVEYNLASTIAEQAVSSIRTVYAFVGESKTCIKFSEALQGSVKLGLKQGLAKGLAIGSIGITYLIWAFITFYGSRMVMYHGVKGGTVFTVGWCIVLGGQQFGSGLSTLKPLFEACSAAERINEVMKRVPKIDIEDMEGEILENVRGEFDFRQVEFAYPSRLENIILKDLVLNSSGKDCGLVGSSGSGKSTVISLLQSSSGSDHRWGWSVKSLHYLQPPLKNIHLGKEDAEMEEIIKAAKASNAHSRGERDSIVRWTKQRIAIARAIIKAPRILLLDEATSALDSESEYIVQEALDIASIRRTTIIVAHRLSTIRHADLIVVIQDGQVMETGEEMDVEDKKLPAPSFKRLLVMNLPEWKEATLGCLDHSEIKEKTKVYALIFLGIDENSSGTVCSRLAKDASVVRSLVGDRMSLLVQTISGVTVACTMGLFIAWRLAVVMIAIQPLAILSMYTQGFYSKACQRKPSKHNKIVASLRQTCSGMVANSSLKDTPVQKALIETFLILSSTGSIIAEAASMTSDLVKSSERSTALLGQSGSGKSTIISLIERFYDPLKGVVKIDGRDIRSYNLRTLRKHIALVSQEPTLFSGTIRENILYGVSRETNESELIEAAKAANAHDFIAGLAKGYETWCGDKGVQLSGGQKQRIAIARAVLKDPVILLLDEATSALDSKSENQYKRH</sequence>
<keyword evidence="7" id="KW-0067">ATP-binding</keyword>
<keyword evidence="15" id="KW-1185">Reference proteome</keyword>
<evidence type="ECO:0000256" key="6">
    <source>
        <dbReference type="ARBA" id="ARBA00022741"/>
    </source>
</evidence>
<feature type="domain" description="ABC transporter" evidence="12">
    <location>
        <begin position="334"/>
        <end position="535"/>
    </location>
</feature>
<dbReference type="InterPro" id="IPR003593">
    <property type="entry name" value="AAA+_ATPase"/>
</dbReference>
<organism evidence="14 15">
    <name type="scientific">Hibiscus syriacus</name>
    <name type="common">Rose of Sharon</name>
    <dbReference type="NCBI Taxonomy" id="106335"/>
    <lineage>
        <taxon>Eukaryota</taxon>
        <taxon>Viridiplantae</taxon>
        <taxon>Streptophyta</taxon>
        <taxon>Embryophyta</taxon>
        <taxon>Tracheophyta</taxon>
        <taxon>Spermatophyta</taxon>
        <taxon>Magnoliopsida</taxon>
        <taxon>eudicotyledons</taxon>
        <taxon>Gunneridae</taxon>
        <taxon>Pentapetalae</taxon>
        <taxon>rosids</taxon>
        <taxon>malvids</taxon>
        <taxon>Malvales</taxon>
        <taxon>Malvaceae</taxon>
        <taxon>Malvoideae</taxon>
        <taxon>Hibiscus</taxon>
    </lineage>
</organism>
<evidence type="ECO:0000256" key="10">
    <source>
        <dbReference type="ARBA" id="ARBA00023180"/>
    </source>
</evidence>
<dbReference type="GO" id="GO:0140359">
    <property type="term" value="F:ABC-type transporter activity"/>
    <property type="evidence" value="ECO:0007669"/>
    <property type="project" value="InterPro"/>
</dbReference>
<dbReference type="PROSITE" id="PS50893">
    <property type="entry name" value="ABC_TRANSPORTER_2"/>
    <property type="match status" value="2"/>
</dbReference>
<reference evidence="14" key="1">
    <citation type="submission" date="2019-09" db="EMBL/GenBank/DDBJ databases">
        <title>Draft genome information of white flower Hibiscus syriacus.</title>
        <authorList>
            <person name="Kim Y.-M."/>
        </authorList>
    </citation>
    <scope>NUCLEOTIDE SEQUENCE [LARGE SCALE GENOMIC DNA]</scope>
    <source>
        <strain evidence="14">YM2019G1</strain>
    </source>
</reference>
<dbReference type="SUPFAM" id="SSF52540">
    <property type="entry name" value="P-loop containing nucleoside triphosphate hydrolases"/>
    <property type="match status" value="2"/>
</dbReference>
<keyword evidence="8 11" id="KW-1133">Transmembrane helix</keyword>
<evidence type="ECO:0000256" key="5">
    <source>
        <dbReference type="ARBA" id="ARBA00022737"/>
    </source>
</evidence>
<proteinExistence type="inferred from homology"/>
<evidence type="ECO:0000259" key="12">
    <source>
        <dbReference type="PROSITE" id="PS50893"/>
    </source>
</evidence>
<dbReference type="Gene3D" id="3.40.50.300">
    <property type="entry name" value="P-loop containing nucleotide triphosphate hydrolases"/>
    <property type="match status" value="3"/>
</dbReference>
<dbReference type="SUPFAM" id="SSF90123">
    <property type="entry name" value="ABC transporter transmembrane region"/>
    <property type="match status" value="2"/>
</dbReference>
<evidence type="ECO:0000256" key="8">
    <source>
        <dbReference type="ARBA" id="ARBA00022989"/>
    </source>
</evidence>
<comment type="subcellular location">
    <subcellularLocation>
        <location evidence="1">Membrane</location>
        <topology evidence="1">Multi-pass membrane protein</topology>
    </subcellularLocation>
</comment>
<dbReference type="GO" id="GO:0016020">
    <property type="term" value="C:membrane"/>
    <property type="evidence" value="ECO:0007669"/>
    <property type="project" value="UniProtKB-SubCell"/>
</dbReference>
<feature type="domain" description="ABC transporter" evidence="12">
    <location>
        <begin position="673"/>
        <end position="864"/>
    </location>
</feature>
<evidence type="ECO:0000313" key="14">
    <source>
        <dbReference type="EMBL" id="KAE8717153.1"/>
    </source>
</evidence>
<dbReference type="Gene3D" id="1.20.1560.10">
    <property type="entry name" value="ABC transporter type 1, transmembrane domain"/>
    <property type="match status" value="2"/>
</dbReference>
<evidence type="ECO:0000259" key="13">
    <source>
        <dbReference type="PROSITE" id="PS50929"/>
    </source>
</evidence>
<dbReference type="GO" id="GO:0016887">
    <property type="term" value="F:ATP hydrolysis activity"/>
    <property type="evidence" value="ECO:0007669"/>
    <property type="project" value="InterPro"/>
</dbReference>
<gene>
    <name evidence="14" type="ORF">F3Y22_tig00110059pilonHSYRG00203</name>
</gene>
<comment type="caution">
    <text evidence="14">The sequence shown here is derived from an EMBL/GenBank/DDBJ whole genome shotgun (WGS) entry which is preliminary data.</text>
</comment>
<evidence type="ECO:0000256" key="1">
    <source>
        <dbReference type="ARBA" id="ARBA00004141"/>
    </source>
</evidence>
<feature type="domain" description="ABC transmembrane type-1" evidence="13">
    <location>
        <begin position="572"/>
        <end position="649"/>
    </location>
</feature>
<keyword evidence="3" id="KW-0813">Transport</keyword>
<feature type="transmembrane region" description="Helical" evidence="11">
    <location>
        <begin position="239"/>
        <end position="258"/>
    </location>
</feature>
<feature type="domain" description="ABC transmembrane type-1" evidence="13">
    <location>
        <begin position="35"/>
        <end position="276"/>
    </location>
</feature>
<dbReference type="Pfam" id="PF00005">
    <property type="entry name" value="ABC_tran"/>
    <property type="match status" value="2"/>
</dbReference>
<evidence type="ECO:0008006" key="16">
    <source>
        <dbReference type="Google" id="ProtNLM"/>
    </source>
</evidence>
<evidence type="ECO:0000256" key="3">
    <source>
        <dbReference type="ARBA" id="ARBA00022448"/>
    </source>
</evidence>
<keyword evidence="6" id="KW-0547">Nucleotide-binding</keyword>
<dbReference type="PROSITE" id="PS50929">
    <property type="entry name" value="ABC_TM1F"/>
    <property type="match status" value="2"/>
</dbReference>
<dbReference type="GO" id="GO:0005524">
    <property type="term" value="F:ATP binding"/>
    <property type="evidence" value="ECO:0007669"/>
    <property type="project" value="UniProtKB-KW"/>
</dbReference>
<name>A0A6A3BKQ2_HIBSY</name>
<dbReference type="Pfam" id="PF00664">
    <property type="entry name" value="ABC_membrane"/>
    <property type="match status" value="2"/>
</dbReference>
<evidence type="ECO:0000313" key="15">
    <source>
        <dbReference type="Proteomes" id="UP000436088"/>
    </source>
</evidence>
<dbReference type="GO" id="GO:0005737">
    <property type="term" value="C:cytoplasm"/>
    <property type="evidence" value="ECO:0007669"/>
    <property type="project" value="UniProtKB-ARBA"/>
</dbReference>
<comment type="similarity">
    <text evidence="2">Belongs to the ABC transporter superfamily. ABCB family. Multidrug resistance exporter (TC 3.A.1.201) subfamily.</text>
</comment>
<dbReference type="Proteomes" id="UP000436088">
    <property type="component" value="Unassembled WGS sequence"/>
</dbReference>
<feature type="transmembrane region" description="Helical" evidence="11">
    <location>
        <begin position="136"/>
        <end position="155"/>
    </location>
</feature>
<evidence type="ECO:0000256" key="2">
    <source>
        <dbReference type="ARBA" id="ARBA00007577"/>
    </source>
</evidence>
<evidence type="ECO:0000256" key="11">
    <source>
        <dbReference type="SAM" id="Phobius"/>
    </source>
</evidence>
<dbReference type="SMART" id="SM00382">
    <property type="entry name" value="AAA"/>
    <property type="match status" value="2"/>
</dbReference>
<dbReference type="FunFam" id="3.40.50.300:FF:000604">
    <property type="entry name" value="ABC transporter B family member 28"/>
    <property type="match status" value="1"/>
</dbReference>
<evidence type="ECO:0000256" key="7">
    <source>
        <dbReference type="ARBA" id="ARBA00022840"/>
    </source>
</evidence>
<keyword evidence="10" id="KW-0325">Glycoprotein</keyword>
<dbReference type="CDD" id="cd18577">
    <property type="entry name" value="ABC_6TM_Pgp_ABCB1_D1_like"/>
    <property type="match status" value="1"/>
</dbReference>
<accession>A0A6A3BKQ2</accession>
<dbReference type="InterPro" id="IPR036640">
    <property type="entry name" value="ABC1_TM_sf"/>
</dbReference>
<dbReference type="InterPro" id="IPR027417">
    <property type="entry name" value="P-loop_NTPase"/>
</dbReference>
<keyword evidence="5" id="KW-0677">Repeat</keyword>
<dbReference type="PANTHER" id="PTHR45136">
    <property type="entry name" value="ABC TRANSPORTER DOMAIN-CONTAINING PROTEIN"/>
    <property type="match status" value="1"/>
</dbReference>
<dbReference type="InterPro" id="IPR003439">
    <property type="entry name" value="ABC_transporter-like_ATP-bd"/>
</dbReference>
<keyword evidence="9 11" id="KW-0472">Membrane</keyword>
<feature type="transmembrane region" description="Helical" evidence="11">
    <location>
        <begin position="54"/>
        <end position="78"/>
    </location>
</feature>